<gene>
    <name evidence="2" type="ORF">HAX54_024348</name>
</gene>
<feature type="region of interest" description="Disordered" evidence="1">
    <location>
        <begin position="178"/>
        <end position="208"/>
    </location>
</feature>
<proteinExistence type="predicted"/>
<protein>
    <submittedName>
        <fullName evidence="2">Uncharacterized protein</fullName>
    </submittedName>
</protein>
<keyword evidence="3" id="KW-1185">Reference proteome</keyword>
<organism evidence="2 3">
    <name type="scientific">Datura stramonium</name>
    <name type="common">Jimsonweed</name>
    <name type="synonym">Common thornapple</name>
    <dbReference type="NCBI Taxonomy" id="4076"/>
    <lineage>
        <taxon>Eukaryota</taxon>
        <taxon>Viridiplantae</taxon>
        <taxon>Streptophyta</taxon>
        <taxon>Embryophyta</taxon>
        <taxon>Tracheophyta</taxon>
        <taxon>Spermatophyta</taxon>
        <taxon>Magnoliopsida</taxon>
        <taxon>eudicotyledons</taxon>
        <taxon>Gunneridae</taxon>
        <taxon>Pentapetalae</taxon>
        <taxon>asterids</taxon>
        <taxon>lamiids</taxon>
        <taxon>Solanales</taxon>
        <taxon>Solanaceae</taxon>
        <taxon>Solanoideae</taxon>
        <taxon>Datureae</taxon>
        <taxon>Datura</taxon>
    </lineage>
</organism>
<reference evidence="2 3" key="1">
    <citation type="journal article" date="2021" name="BMC Genomics">
        <title>Datura genome reveals duplications of psychoactive alkaloid biosynthetic genes and high mutation rate following tissue culture.</title>
        <authorList>
            <person name="Rajewski A."/>
            <person name="Carter-House D."/>
            <person name="Stajich J."/>
            <person name="Litt A."/>
        </authorList>
    </citation>
    <scope>NUCLEOTIDE SEQUENCE [LARGE SCALE GENOMIC DNA]</scope>
    <source>
        <strain evidence="2">AR-01</strain>
    </source>
</reference>
<evidence type="ECO:0000256" key="1">
    <source>
        <dbReference type="SAM" id="MobiDB-lite"/>
    </source>
</evidence>
<accession>A0ABS8S5D6</accession>
<sequence length="280" mass="31411">MKQKFGAFQYVTEIEDSGSNTRFLAKDGGTHLSNHTPCYGLGRDFPICKPSTVIYFGKPSVARWQKKCYEFSMVDNIEDCEIRAVESLDDDDSSTISHFSRMRRLPKEGITIPGNQELLASNHIQSSSTLNDEIPTKREALMELKPLNRTLETSNGKSTELDGDEACLVKEMVPLESKDKNDKGGYKLNSPNSLELSSEGPNANTSDSRYAKFLSTGTAKMRFQMSKDSVDTHKVTTNDINKTEGMPMENIEMINIPKLEMRIRNLENIIAGKVLRLGKR</sequence>
<evidence type="ECO:0000313" key="3">
    <source>
        <dbReference type="Proteomes" id="UP000823775"/>
    </source>
</evidence>
<comment type="caution">
    <text evidence="2">The sequence shown here is derived from an EMBL/GenBank/DDBJ whole genome shotgun (WGS) entry which is preliminary data.</text>
</comment>
<evidence type="ECO:0000313" key="2">
    <source>
        <dbReference type="EMBL" id="MCD7454336.1"/>
    </source>
</evidence>
<dbReference type="EMBL" id="JACEIK010000297">
    <property type="protein sequence ID" value="MCD7454336.1"/>
    <property type="molecule type" value="Genomic_DNA"/>
</dbReference>
<feature type="compositionally biased region" description="Low complexity" evidence="1">
    <location>
        <begin position="188"/>
        <end position="199"/>
    </location>
</feature>
<name>A0ABS8S5D6_DATST</name>
<dbReference type="Proteomes" id="UP000823775">
    <property type="component" value="Unassembled WGS sequence"/>
</dbReference>